<name>A0ABM7J604_9MYCO</name>
<accession>A0ABM7J604</accession>
<dbReference type="RefSeq" id="WP_077743997.1">
    <property type="nucleotide sequence ID" value="NZ_AP022580.1"/>
</dbReference>
<evidence type="ECO:0000313" key="1">
    <source>
        <dbReference type="EMBL" id="BBX94692.1"/>
    </source>
</evidence>
<protein>
    <submittedName>
        <fullName evidence="1">Uncharacterized protein</fullName>
    </submittedName>
</protein>
<reference evidence="1 2" key="1">
    <citation type="journal article" date="2019" name="Emerg. Microbes Infect.">
        <title>Comprehensive subspecies identification of 175 nontuberculous mycobacteria species based on 7547 genomic profiles.</title>
        <authorList>
            <person name="Matsumoto Y."/>
            <person name="Kinjo T."/>
            <person name="Motooka D."/>
            <person name="Nabeya D."/>
            <person name="Jung N."/>
            <person name="Uechi K."/>
            <person name="Horii T."/>
            <person name="Iida T."/>
            <person name="Fujita J."/>
            <person name="Nakamura S."/>
        </authorList>
    </citation>
    <scope>NUCLEOTIDE SEQUENCE [LARGE SCALE GENOMIC DNA]</scope>
    <source>
        <strain evidence="1 2">JCM 15653</strain>
        <plasmid evidence="1">pJCM15653</plasmid>
    </source>
</reference>
<keyword evidence="2" id="KW-1185">Reference proteome</keyword>
<organism evidence="1 2">
    <name type="scientific">Mycolicibacterium boenickei</name>
    <dbReference type="NCBI Taxonomy" id="146017"/>
    <lineage>
        <taxon>Bacteria</taxon>
        <taxon>Bacillati</taxon>
        <taxon>Actinomycetota</taxon>
        <taxon>Actinomycetes</taxon>
        <taxon>Mycobacteriales</taxon>
        <taxon>Mycobacteriaceae</taxon>
        <taxon>Mycolicibacterium</taxon>
    </lineage>
</organism>
<sequence>MADQISAGQITALLHRAQLNPEQWDLSEIVRKANAWITDNLNELSHMGASWSPEDRAAHLAEFGNLTAIDFIEQCVIEAGPGTAPWQDLQHRVDAGEFDTWPPIWLAQRAIDVC</sequence>
<geneLocation type="plasmid" evidence="1 2">
    <name>pJCM15653</name>
</geneLocation>
<proteinExistence type="predicted"/>
<evidence type="ECO:0000313" key="2">
    <source>
        <dbReference type="Proteomes" id="UP000466683"/>
    </source>
</evidence>
<keyword evidence="1" id="KW-0614">Plasmid</keyword>
<dbReference type="Proteomes" id="UP000466683">
    <property type="component" value="Plasmid pJCM15653"/>
</dbReference>
<gene>
    <name evidence="1" type="ORF">MBOE_63410</name>
</gene>
<dbReference type="EMBL" id="AP022580">
    <property type="protein sequence ID" value="BBX94692.1"/>
    <property type="molecule type" value="Genomic_DNA"/>
</dbReference>